<accession>A0AA38HGK2</accession>
<feature type="region of interest" description="Disordered" evidence="1">
    <location>
        <begin position="1"/>
        <end position="61"/>
    </location>
</feature>
<gene>
    <name evidence="2" type="ORF">MKK02DRAFT_40080</name>
</gene>
<sequence length="323" mass="35989">MASPTSFVTFKDPEPRDMSSEGGAADRDITLTLTLKHADSLPQPFKEGKRPSPPMTGTKPWSMRTKTFVAERDTQDVLKAIETFLPQPYHKNFQDLYNSQPTGTDLLSSQHFSNEEGLVCKIPLSPTWASREDVISFGGEVIVDVRDFLAQEDRQTARESVPTWDRSAFPAGMAGRDYLSGDEQVRLGLLADIIWDIAKAQKQMKSMKADSADPLFSPRIVKDLRGILERTISSGGCSDGTETLTSLIDAIIEDVNHRRRWWGPTERHNSRMGTEEDEALRLLKETGVVLWDTDKDGLIQSKPDIAGGRGKPRLDWVGRMLGG</sequence>
<dbReference type="AlphaFoldDB" id="A0AA38HGK2"/>
<comment type="caution">
    <text evidence="2">The sequence shown here is derived from an EMBL/GenBank/DDBJ whole genome shotgun (WGS) entry which is preliminary data.</text>
</comment>
<dbReference type="GeneID" id="77730145"/>
<feature type="compositionally biased region" description="Basic and acidic residues" evidence="1">
    <location>
        <begin position="11"/>
        <end position="29"/>
    </location>
</feature>
<dbReference type="EMBL" id="JAKWFO010000001">
    <property type="protein sequence ID" value="KAI9639756.1"/>
    <property type="molecule type" value="Genomic_DNA"/>
</dbReference>
<protein>
    <submittedName>
        <fullName evidence="2">Uncharacterized protein</fullName>
    </submittedName>
</protein>
<dbReference type="RefSeq" id="XP_052949533.1">
    <property type="nucleotide sequence ID" value="XM_053090940.1"/>
</dbReference>
<proteinExistence type="predicted"/>
<evidence type="ECO:0000313" key="3">
    <source>
        <dbReference type="Proteomes" id="UP001164286"/>
    </source>
</evidence>
<name>A0AA38HGK2_9TREE</name>
<organism evidence="2 3">
    <name type="scientific">Dioszegia hungarica</name>
    <dbReference type="NCBI Taxonomy" id="4972"/>
    <lineage>
        <taxon>Eukaryota</taxon>
        <taxon>Fungi</taxon>
        <taxon>Dikarya</taxon>
        <taxon>Basidiomycota</taxon>
        <taxon>Agaricomycotina</taxon>
        <taxon>Tremellomycetes</taxon>
        <taxon>Tremellales</taxon>
        <taxon>Bulleribasidiaceae</taxon>
        <taxon>Dioszegia</taxon>
    </lineage>
</organism>
<keyword evidence="3" id="KW-1185">Reference proteome</keyword>
<evidence type="ECO:0000256" key="1">
    <source>
        <dbReference type="SAM" id="MobiDB-lite"/>
    </source>
</evidence>
<evidence type="ECO:0000313" key="2">
    <source>
        <dbReference type="EMBL" id="KAI9639756.1"/>
    </source>
</evidence>
<reference evidence="2" key="1">
    <citation type="journal article" date="2022" name="G3 (Bethesda)">
        <title>High quality genome of the basidiomycete yeast Dioszegia hungarica PDD-24b-2 isolated from cloud water.</title>
        <authorList>
            <person name="Jarrige D."/>
            <person name="Haridas S."/>
            <person name="Bleykasten-Grosshans C."/>
            <person name="Joly M."/>
            <person name="Nadalig T."/>
            <person name="Sancelme M."/>
            <person name="Vuilleumier S."/>
            <person name="Grigoriev I.V."/>
            <person name="Amato P."/>
            <person name="Bringel F."/>
        </authorList>
    </citation>
    <scope>NUCLEOTIDE SEQUENCE</scope>
    <source>
        <strain evidence="2">PDD-24b-2</strain>
    </source>
</reference>
<dbReference type="Proteomes" id="UP001164286">
    <property type="component" value="Unassembled WGS sequence"/>
</dbReference>